<dbReference type="Proteomes" id="UP000050898">
    <property type="component" value="Unassembled WGS sequence"/>
</dbReference>
<protein>
    <submittedName>
        <fullName evidence="2">Nucleoside-diphosphate-sugar epimerase</fullName>
    </submittedName>
</protein>
<dbReference type="PANTHER" id="PTHR15020">
    <property type="entry name" value="FLAVIN REDUCTASE-RELATED"/>
    <property type="match status" value="1"/>
</dbReference>
<proteinExistence type="predicted"/>
<reference evidence="2 3" key="1">
    <citation type="journal article" date="2015" name="Genome Announc.">
        <title>Expanding the biotechnology potential of lactobacilli through comparative genomics of 213 strains and associated genera.</title>
        <authorList>
            <person name="Sun Z."/>
            <person name="Harris H.M."/>
            <person name="McCann A."/>
            <person name="Guo C."/>
            <person name="Argimon S."/>
            <person name="Zhang W."/>
            <person name="Yang X."/>
            <person name="Jeffery I.B."/>
            <person name="Cooney J.C."/>
            <person name="Kagawa T.F."/>
            <person name="Liu W."/>
            <person name="Song Y."/>
            <person name="Salvetti E."/>
            <person name="Wrobel A."/>
            <person name="Rasinkangas P."/>
            <person name="Parkhill J."/>
            <person name="Rea M.C."/>
            <person name="O'Sullivan O."/>
            <person name="Ritari J."/>
            <person name="Douillard F.P."/>
            <person name="Paul Ross R."/>
            <person name="Yang R."/>
            <person name="Briner A.E."/>
            <person name="Felis G.E."/>
            <person name="de Vos W.M."/>
            <person name="Barrangou R."/>
            <person name="Klaenhammer T.R."/>
            <person name="Caufield P.W."/>
            <person name="Cui Y."/>
            <person name="Zhang H."/>
            <person name="O'Toole P.W."/>
        </authorList>
    </citation>
    <scope>NUCLEOTIDE SEQUENCE [LARGE SCALE GENOMIC DNA]</scope>
    <source>
        <strain evidence="2 3">DSM 20444</strain>
    </source>
</reference>
<accession>A0A0R2EFX4</accession>
<evidence type="ECO:0000313" key="2">
    <source>
        <dbReference type="EMBL" id="KRN11092.1"/>
    </source>
</evidence>
<dbReference type="PANTHER" id="PTHR15020:SF50">
    <property type="entry name" value="UPF0659 PROTEIN YMR090W"/>
    <property type="match status" value="1"/>
</dbReference>
<dbReference type="Pfam" id="PF13460">
    <property type="entry name" value="NAD_binding_10"/>
    <property type="match status" value="1"/>
</dbReference>
<feature type="domain" description="NAD(P)-binding" evidence="1">
    <location>
        <begin position="9"/>
        <end position="188"/>
    </location>
</feature>
<keyword evidence="3" id="KW-1185">Reference proteome</keyword>
<dbReference type="PATRIC" id="fig|1046596.6.peg.1666"/>
<dbReference type="InterPro" id="IPR016040">
    <property type="entry name" value="NAD(P)-bd_dom"/>
</dbReference>
<name>A0A0R2EFX4_9LACO</name>
<dbReference type="AlphaFoldDB" id="A0A0R2EFX4"/>
<evidence type="ECO:0000313" key="3">
    <source>
        <dbReference type="Proteomes" id="UP000050898"/>
    </source>
</evidence>
<dbReference type="EMBL" id="AYYH01000004">
    <property type="protein sequence ID" value="KRN11092.1"/>
    <property type="molecule type" value="Genomic_DNA"/>
</dbReference>
<dbReference type="Gene3D" id="3.40.50.720">
    <property type="entry name" value="NAD(P)-binding Rossmann-like Domain"/>
    <property type="match status" value="1"/>
</dbReference>
<sequence>MEMKIFIVGSTGRVATKLIKQLALEDYEIFAGARSPEKVLKDPHVTPLKLDLHDDLETLSKIVKGVDVIYFVAGSRGRDLLQTDAFGAVKVMLAAKSNHINRFIMLSSAFSLEPEQWKNKGMENLLDYNIAKFFADNYLVNQSNLDYTILQAAALIDEEGSHKISINENSGVKNTIQNVAETLAAIIKFENTNQKIIKMSDGETPIDKALKQV</sequence>
<dbReference type="InterPro" id="IPR036291">
    <property type="entry name" value="NAD(P)-bd_dom_sf"/>
</dbReference>
<dbReference type="SUPFAM" id="SSF51735">
    <property type="entry name" value="NAD(P)-binding Rossmann-fold domains"/>
    <property type="match status" value="1"/>
</dbReference>
<comment type="caution">
    <text evidence="2">The sequence shown here is derived from an EMBL/GenBank/DDBJ whole genome shotgun (WGS) entry which is preliminary data.</text>
</comment>
<evidence type="ECO:0000259" key="1">
    <source>
        <dbReference type="Pfam" id="PF13460"/>
    </source>
</evidence>
<organism evidence="2 3">
    <name type="scientific">Liquorilactobacillus mali KCTC 3596 = DSM 20444</name>
    <dbReference type="NCBI Taxonomy" id="1046596"/>
    <lineage>
        <taxon>Bacteria</taxon>
        <taxon>Bacillati</taxon>
        <taxon>Bacillota</taxon>
        <taxon>Bacilli</taxon>
        <taxon>Lactobacillales</taxon>
        <taxon>Lactobacillaceae</taxon>
        <taxon>Liquorilactobacillus</taxon>
    </lineage>
</organism>
<gene>
    <name evidence="2" type="ORF">FD00_GL001581</name>
</gene>